<dbReference type="PANTHER" id="PTHR10751">
    <property type="entry name" value="GUANYLATE BINDING PROTEIN"/>
    <property type="match status" value="1"/>
</dbReference>
<feature type="domain" description="GB1/RHD3-type G" evidence="5">
    <location>
        <begin position="53"/>
        <end position="267"/>
    </location>
</feature>
<proteinExistence type="inferred from homology"/>
<sequence>MEIELGNVFGEGIPFREGSPIQLLKYVENENNRNDYGEMEFNESALDIIRKIDGPVAIIAIVGSYRRGKSWFANVLHGRHDGFMLGSTVERCTQGIYMWNKPFDYEGKKMIILDCEGIDDPKQNQQWATKLFVLCLAISSTFVYNLNGVVGKDDIGKLFLMTDLTKFIAPPSDYKFLPKMVVLLRDFMLEDPDNFKDYFLERLNYVNEEATEGIKKYFSDFEVFGIPIPMADRNQLQNLDKLSTSNLQSEFVTRVTRAVNNILSTSTPKYIESCTMSGLSFTKFLQDCVEKLNDTSNFQLSIPSEYESVIEYIAQRTIRDCIQIYTSNMKLKLDSDIGSNDDTIHVNLYNWELFNDIHLEIFTHVEKEFFQRIIGNETQIREYENELNKLIKEQFEGFHKSNSEALYEYNMKLARKLWNDNVKVRLSSDNFFQNQDEFDDAIAIFEREVADTLIKDCPESERIMAKFKSNEYCDAIATLKSIGVLKNELAEQIKSMQESEQQYLEVSAIEKEWEIKMEKLTNEYEQIKQHFLNKIKEKEENIEQQKITNIELLERAQYDRNLALALLNSQKEKEIESLKDEIKKIKQKKEDWAEIIRSIIPLIHTGLKFAASIYLGKMF</sequence>
<dbReference type="SUPFAM" id="SSF52540">
    <property type="entry name" value="P-loop containing nucleoside triphosphate hydrolases"/>
    <property type="match status" value="1"/>
</dbReference>
<dbReference type="AlphaFoldDB" id="A0A397T2I6"/>
<evidence type="ECO:0000259" key="5">
    <source>
        <dbReference type="PROSITE" id="PS51715"/>
    </source>
</evidence>
<keyword evidence="7" id="KW-1185">Reference proteome</keyword>
<dbReference type="InterPro" id="IPR030386">
    <property type="entry name" value="G_GB1_RHD3_dom"/>
</dbReference>
<protein>
    <submittedName>
        <fullName evidence="6">Guanylate-binding protein</fullName>
    </submittedName>
</protein>
<comment type="similarity">
    <text evidence="3">Belongs to the TRAFAC class dynamin-like GTPase superfamily. GB1/RHD3 GTPase family.</text>
</comment>
<name>A0A397T2I6_9GLOM</name>
<dbReference type="InterPro" id="IPR015894">
    <property type="entry name" value="Guanylate-bd_N"/>
</dbReference>
<dbReference type="GO" id="GO:0005525">
    <property type="term" value="F:GTP binding"/>
    <property type="evidence" value="ECO:0007669"/>
    <property type="project" value="UniProtKB-KW"/>
</dbReference>
<dbReference type="Gene3D" id="3.40.50.300">
    <property type="entry name" value="P-loop containing nucleotide triphosphate hydrolases"/>
    <property type="match status" value="1"/>
</dbReference>
<keyword evidence="2" id="KW-0342">GTP-binding</keyword>
<dbReference type="PROSITE" id="PS51715">
    <property type="entry name" value="G_GB1_RHD3"/>
    <property type="match status" value="1"/>
</dbReference>
<evidence type="ECO:0000256" key="4">
    <source>
        <dbReference type="SAM" id="Coils"/>
    </source>
</evidence>
<feature type="coiled-coil region" evidence="4">
    <location>
        <begin position="482"/>
        <end position="595"/>
    </location>
</feature>
<dbReference type="InterPro" id="IPR027417">
    <property type="entry name" value="P-loop_NTPase"/>
</dbReference>
<organism evidence="6 7">
    <name type="scientific">Glomus cerebriforme</name>
    <dbReference type="NCBI Taxonomy" id="658196"/>
    <lineage>
        <taxon>Eukaryota</taxon>
        <taxon>Fungi</taxon>
        <taxon>Fungi incertae sedis</taxon>
        <taxon>Mucoromycota</taxon>
        <taxon>Glomeromycotina</taxon>
        <taxon>Glomeromycetes</taxon>
        <taxon>Glomerales</taxon>
        <taxon>Glomeraceae</taxon>
        <taxon>Glomus</taxon>
    </lineage>
</organism>
<dbReference type="EMBL" id="QKYT01000226">
    <property type="protein sequence ID" value="RIA89264.1"/>
    <property type="molecule type" value="Genomic_DNA"/>
</dbReference>
<evidence type="ECO:0000313" key="6">
    <source>
        <dbReference type="EMBL" id="RIA89264.1"/>
    </source>
</evidence>
<dbReference type="Pfam" id="PF02263">
    <property type="entry name" value="GBP"/>
    <property type="match status" value="1"/>
</dbReference>
<gene>
    <name evidence="6" type="ORF">C1645_772855</name>
</gene>
<evidence type="ECO:0000313" key="7">
    <source>
        <dbReference type="Proteomes" id="UP000265703"/>
    </source>
</evidence>
<accession>A0A397T2I6</accession>
<evidence type="ECO:0000256" key="1">
    <source>
        <dbReference type="ARBA" id="ARBA00022741"/>
    </source>
</evidence>
<dbReference type="OrthoDB" id="8954335at2759"/>
<keyword evidence="1" id="KW-0547">Nucleotide-binding</keyword>
<evidence type="ECO:0000256" key="3">
    <source>
        <dbReference type="PROSITE-ProRule" id="PRU01052"/>
    </source>
</evidence>
<keyword evidence="4" id="KW-0175">Coiled coil</keyword>
<comment type="caution">
    <text evidence="6">The sequence shown here is derived from an EMBL/GenBank/DDBJ whole genome shotgun (WGS) entry which is preliminary data.</text>
</comment>
<dbReference type="GO" id="GO:0003924">
    <property type="term" value="F:GTPase activity"/>
    <property type="evidence" value="ECO:0007669"/>
    <property type="project" value="InterPro"/>
</dbReference>
<evidence type="ECO:0000256" key="2">
    <source>
        <dbReference type="ARBA" id="ARBA00023134"/>
    </source>
</evidence>
<dbReference type="Proteomes" id="UP000265703">
    <property type="component" value="Unassembled WGS sequence"/>
</dbReference>
<reference evidence="6 7" key="1">
    <citation type="submission" date="2018-06" db="EMBL/GenBank/DDBJ databases">
        <title>Comparative genomics reveals the genomic features of Rhizophagus irregularis, R. cerebriforme, R. diaphanum and Gigaspora rosea, and their symbiotic lifestyle signature.</title>
        <authorList>
            <person name="Morin E."/>
            <person name="San Clemente H."/>
            <person name="Chen E.C.H."/>
            <person name="De La Providencia I."/>
            <person name="Hainaut M."/>
            <person name="Kuo A."/>
            <person name="Kohler A."/>
            <person name="Murat C."/>
            <person name="Tang N."/>
            <person name="Roy S."/>
            <person name="Loubradou J."/>
            <person name="Henrissat B."/>
            <person name="Grigoriev I.V."/>
            <person name="Corradi N."/>
            <person name="Roux C."/>
            <person name="Martin F.M."/>
        </authorList>
    </citation>
    <scope>NUCLEOTIDE SEQUENCE [LARGE SCALE GENOMIC DNA]</scope>
    <source>
        <strain evidence="6 7">DAOM 227022</strain>
    </source>
</reference>